<gene>
    <name evidence="3" type="ORF">QYE76_037224</name>
</gene>
<accession>A0AAD8UWF8</accession>
<feature type="compositionally biased region" description="Low complexity" evidence="1">
    <location>
        <begin position="353"/>
        <end position="393"/>
    </location>
</feature>
<feature type="region of interest" description="Disordered" evidence="1">
    <location>
        <begin position="423"/>
        <end position="456"/>
    </location>
</feature>
<feature type="region of interest" description="Disordered" evidence="1">
    <location>
        <begin position="348"/>
        <end position="396"/>
    </location>
</feature>
<evidence type="ECO:0000256" key="1">
    <source>
        <dbReference type="SAM" id="MobiDB-lite"/>
    </source>
</evidence>
<organism evidence="3 4">
    <name type="scientific">Lolium multiflorum</name>
    <name type="common">Italian ryegrass</name>
    <name type="synonym">Lolium perenne subsp. multiflorum</name>
    <dbReference type="NCBI Taxonomy" id="4521"/>
    <lineage>
        <taxon>Eukaryota</taxon>
        <taxon>Viridiplantae</taxon>
        <taxon>Streptophyta</taxon>
        <taxon>Embryophyta</taxon>
        <taxon>Tracheophyta</taxon>
        <taxon>Spermatophyta</taxon>
        <taxon>Magnoliopsida</taxon>
        <taxon>Liliopsida</taxon>
        <taxon>Poales</taxon>
        <taxon>Poaceae</taxon>
        <taxon>BOP clade</taxon>
        <taxon>Pooideae</taxon>
        <taxon>Poodae</taxon>
        <taxon>Poeae</taxon>
        <taxon>Poeae Chloroplast Group 2 (Poeae type)</taxon>
        <taxon>Loliodinae</taxon>
        <taxon>Loliinae</taxon>
        <taxon>Lolium</taxon>
    </lineage>
</organism>
<proteinExistence type="predicted"/>
<protein>
    <recommendedName>
        <fullName evidence="5">Retrotransposon Copia-like N-terminal domain-containing protein</fullName>
    </recommendedName>
</protein>
<dbReference type="Proteomes" id="UP001231189">
    <property type="component" value="Unassembled WGS sequence"/>
</dbReference>
<keyword evidence="2" id="KW-0812">Transmembrane</keyword>
<evidence type="ECO:0008006" key="5">
    <source>
        <dbReference type="Google" id="ProtNLM"/>
    </source>
</evidence>
<dbReference type="Pfam" id="PF14223">
    <property type="entry name" value="Retrotran_gag_2"/>
    <property type="match status" value="1"/>
</dbReference>
<dbReference type="AlphaFoldDB" id="A0AAD8UWF8"/>
<dbReference type="EMBL" id="JAUUTY010001170">
    <property type="protein sequence ID" value="KAK1561348.1"/>
    <property type="molecule type" value="Genomic_DNA"/>
</dbReference>
<name>A0AAD8UWF8_LOLMU</name>
<reference evidence="3" key="1">
    <citation type="submission" date="2023-07" db="EMBL/GenBank/DDBJ databases">
        <title>A chromosome-level genome assembly of Lolium multiflorum.</title>
        <authorList>
            <person name="Chen Y."/>
            <person name="Copetti D."/>
            <person name="Kolliker R."/>
            <person name="Studer B."/>
        </authorList>
    </citation>
    <scope>NUCLEOTIDE SEQUENCE</scope>
    <source>
        <strain evidence="3">02402/16</strain>
        <tissue evidence="3">Leaf</tissue>
    </source>
</reference>
<evidence type="ECO:0000313" key="4">
    <source>
        <dbReference type="Proteomes" id="UP001231189"/>
    </source>
</evidence>
<dbReference type="PANTHER" id="PTHR47481">
    <property type="match status" value="1"/>
</dbReference>
<feature type="transmembrane region" description="Helical" evidence="2">
    <location>
        <begin position="510"/>
        <end position="536"/>
    </location>
</feature>
<keyword evidence="2" id="KW-0472">Membrane</keyword>
<comment type="caution">
    <text evidence="3">The sequence shown here is derived from an EMBL/GenBank/DDBJ whole genome shotgun (WGS) entry which is preliminary data.</text>
</comment>
<sequence>MDCAAASGSSNAGYLPASLAALLSRPIDTAALQTPPIGTRSVGSFFSNPQALMANTSGASSPASSAAALGPLALAPTVVPPAWTVGSSATRSALMHPALTASAPPAGSSTAPSPLEGVPSAALPVPPVSAPMAYAPPAVFTTGSLPPPFHFGNLITVKLSPENYIFWRAQVLPLLGSHYLLGYVDGSLPCPPALVDSVNGPVYNPAHRVWMGQDQANLSSIQGSLTPAVAGLIVFAKTSHEAWTILERSFASQSQARASALRRELGECEKLDTTATEFYNKVKALADTLASIGQPLTDSEFNSFIVNGLDEEYDGLVEIINERGQSNPMLAHEIYSRLLLTEQRVEARRASRGRGSPSAHAAYKGSSPASGAPTSGKGPAPSSSSSAPPSTLPGSGGRRVCQLCGLDGHWASKCHRRFQKSFLGLGNDGRDTRNNARQAAMADRPAPPPKSQGHTQSYSIDPHWYMDSGATEHLTSEMGKLHTTEPYHGSDKVHTANGAVEFASRRHSGMLALVILPLLSFAMFCVVMSFLLHLVIRMHWTWSSLGNSGGAGTSIAGVIRCARRSCYPPAWPRSERPCTLARPALYAAGRLASWHWAGLAPACHAKPHVRLAFVARLSWAASFAEQLTVCAAPGGPWLGLSDAQCVAQSLAGWVIVVAIAQPFVGWVLFVDVFQPLFGCTLDVDSSSAASTYAQPQWHFSPQGAH</sequence>
<evidence type="ECO:0000256" key="2">
    <source>
        <dbReference type="SAM" id="Phobius"/>
    </source>
</evidence>
<evidence type="ECO:0000313" key="3">
    <source>
        <dbReference type="EMBL" id="KAK1561348.1"/>
    </source>
</evidence>
<dbReference type="PANTHER" id="PTHR47481:SF31">
    <property type="entry name" value="OS01G0873500 PROTEIN"/>
    <property type="match status" value="1"/>
</dbReference>
<keyword evidence="4" id="KW-1185">Reference proteome</keyword>
<keyword evidence="2" id="KW-1133">Transmembrane helix</keyword>